<sequence>MPTKNDATGQPYLVEYNGYSYEVPPSEEWDIDVLEAFDDNKITVALKALLGDEQYATFRQHNRKVKALNEFFMRATEAVGAGNS</sequence>
<protein>
    <recommendedName>
        <fullName evidence="3">Tail assembly chaperone</fullName>
    </recommendedName>
</protein>
<dbReference type="AlphaFoldDB" id="A0A852ZXV2"/>
<accession>A0A852ZXV2</accession>
<dbReference type="Proteomes" id="UP000567795">
    <property type="component" value="Unassembled WGS sequence"/>
</dbReference>
<name>A0A852ZXV2_9ACTN</name>
<keyword evidence="2" id="KW-1185">Reference proteome</keyword>
<comment type="caution">
    <text evidence="1">The sequence shown here is derived from an EMBL/GenBank/DDBJ whole genome shotgun (WGS) entry which is preliminary data.</text>
</comment>
<organism evidence="1 2">
    <name type="scientific">Allostreptomyces psammosilenae</name>
    <dbReference type="NCBI Taxonomy" id="1892865"/>
    <lineage>
        <taxon>Bacteria</taxon>
        <taxon>Bacillati</taxon>
        <taxon>Actinomycetota</taxon>
        <taxon>Actinomycetes</taxon>
        <taxon>Kitasatosporales</taxon>
        <taxon>Streptomycetaceae</taxon>
        <taxon>Allostreptomyces</taxon>
    </lineage>
</organism>
<proteinExistence type="predicted"/>
<gene>
    <name evidence="1" type="ORF">FHU37_003013</name>
</gene>
<evidence type="ECO:0008006" key="3">
    <source>
        <dbReference type="Google" id="ProtNLM"/>
    </source>
</evidence>
<evidence type="ECO:0000313" key="2">
    <source>
        <dbReference type="Proteomes" id="UP000567795"/>
    </source>
</evidence>
<dbReference type="RefSeq" id="WP_179814704.1">
    <property type="nucleotide sequence ID" value="NZ_JACBZD010000001.1"/>
</dbReference>
<dbReference type="EMBL" id="JACBZD010000001">
    <property type="protein sequence ID" value="NYI06070.1"/>
    <property type="molecule type" value="Genomic_DNA"/>
</dbReference>
<evidence type="ECO:0000313" key="1">
    <source>
        <dbReference type="EMBL" id="NYI06070.1"/>
    </source>
</evidence>
<reference evidence="1 2" key="1">
    <citation type="submission" date="2020-07" db="EMBL/GenBank/DDBJ databases">
        <title>Sequencing the genomes of 1000 actinobacteria strains.</title>
        <authorList>
            <person name="Klenk H.-P."/>
        </authorList>
    </citation>
    <scope>NUCLEOTIDE SEQUENCE [LARGE SCALE GENOMIC DNA]</scope>
    <source>
        <strain evidence="1 2">DSM 42178</strain>
    </source>
</reference>